<keyword evidence="9" id="KW-0679">Respiratory chain</keyword>
<evidence type="ECO:0000256" key="6">
    <source>
        <dbReference type="ARBA" id="ARBA00022989"/>
    </source>
</evidence>
<feature type="transmembrane region" description="Helical" evidence="9">
    <location>
        <begin position="89"/>
        <end position="108"/>
    </location>
</feature>
<organism evidence="10">
    <name type="scientific">Leptomyrmex pallens</name>
    <dbReference type="NCBI Taxonomy" id="611136"/>
    <lineage>
        <taxon>Eukaryota</taxon>
        <taxon>Metazoa</taxon>
        <taxon>Ecdysozoa</taxon>
        <taxon>Arthropoda</taxon>
        <taxon>Hexapoda</taxon>
        <taxon>Insecta</taxon>
        <taxon>Pterygota</taxon>
        <taxon>Neoptera</taxon>
        <taxon>Endopterygota</taxon>
        <taxon>Hymenoptera</taxon>
        <taxon>Apocrita</taxon>
        <taxon>Aculeata</taxon>
        <taxon>Formicoidea</taxon>
        <taxon>Formicidae</taxon>
        <taxon>Dolichoderinae</taxon>
        <taxon>Leptomyrmex</taxon>
    </lineage>
</organism>
<evidence type="ECO:0000256" key="7">
    <source>
        <dbReference type="ARBA" id="ARBA00023136"/>
    </source>
</evidence>
<keyword evidence="4 9" id="KW-0813">Transport</keyword>
<evidence type="ECO:0000256" key="9">
    <source>
        <dbReference type="RuleBase" id="RU003640"/>
    </source>
</evidence>
<dbReference type="PANTHER" id="PTHR11058">
    <property type="entry name" value="NADH-UBIQUINONE OXIDOREDUCTASE CHAIN 3"/>
    <property type="match status" value="1"/>
</dbReference>
<keyword evidence="9" id="KW-1278">Translocase</keyword>
<keyword evidence="6 9" id="KW-1133">Transmembrane helix</keyword>
<evidence type="ECO:0000313" key="10">
    <source>
        <dbReference type="EMBL" id="AGL61397.1"/>
    </source>
</evidence>
<dbReference type="Gene3D" id="1.20.58.1610">
    <property type="entry name" value="NADH:ubiquinone/plastoquinone oxidoreductase, chain 3"/>
    <property type="match status" value="1"/>
</dbReference>
<keyword evidence="9 10" id="KW-0496">Mitochondrion</keyword>
<feature type="transmembrane region" description="Helical" evidence="9">
    <location>
        <begin position="58"/>
        <end position="83"/>
    </location>
</feature>
<dbReference type="InterPro" id="IPR000440">
    <property type="entry name" value="NADH_UbQ/plastoQ_OxRdtase_su3"/>
</dbReference>
<dbReference type="PANTHER" id="PTHR11058:SF9">
    <property type="entry name" value="NADH-UBIQUINONE OXIDOREDUCTASE CHAIN 3"/>
    <property type="match status" value="1"/>
</dbReference>
<evidence type="ECO:0000256" key="3">
    <source>
        <dbReference type="ARBA" id="ARBA00021007"/>
    </source>
</evidence>
<evidence type="ECO:0000256" key="2">
    <source>
        <dbReference type="ARBA" id="ARBA00008472"/>
    </source>
</evidence>
<dbReference type="EMBL" id="KC160533">
    <property type="protein sequence ID" value="AGL61397.1"/>
    <property type="molecule type" value="Genomic_DNA"/>
</dbReference>
<keyword evidence="9" id="KW-0520">NAD</keyword>
<geneLocation type="mitochondrion" evidence="10"/>
<proteinExistence type="inferred from homology"/>
<dbReference type="Pfam" id="PF00507">
    <property type="entry name" value="Oxidored_q4"/>
    <property type="match status" value="1"/>
</dbReference>
<keyword evidence="9" id="KW-0249">Electron transport</keyword>
<comment type="catalytic activity">
    <reaction evidence="8 9">
        <text>a ubiquinone + NADH + 5 H(+)(in) = a ubiquinol + NAD(+) + 4 H(+)(out)</text>
        <dbReference type="Rhea" id="RHEA:29091"/>
        <dbReference type="Rhea" id="RHEA-COMP:9565"/>
        <dbReference type="Rhea" id="RHEA-COMP:9566"/>
        <dbReference type="ChEBI" id="CHEBI:15378"/>
        <dbReference type="ChEBI" id="CHEBI:16389"/>
        <dbReference type="ChEBI" id="CHEBI:17976"/>
        <dbReference type="ChEBI" id="CHEBI:57540"/>
        <dbReference type="ChEBI" id="CHEBI:57945"/>
        <dbReference type="EC" id="7.1.1.2"/>
    </reaction>
</comment>
<comment type="function">
    <text evidence="9">Core subunit of the mitochondrial membrane respiratory chain NADH dehydrogenase (Complex I) which catalyzes electron transfer from NADH through the respiratory chain, using ubiquinone as an electron acceptor. Essential for the catalytic activity of complex I.</text>
</comment>
<keyword evidence="9" id="KW-0830">Ubiquinone</keyword>
<sequence>MISSIIILSSIFALIILTLLLLNLTLSKKSQMSREKSSPFECGFDPMNNKRIPYSNQFFMISLMFLIFDIEITLLIPLIVLMSPLNQPMMFSTMLFFLFLVLGLYLEYMEASLDWKF</sequence>
<evidence type="ECO:0000256" key="1">
    <source>
        <dbReference type="ARBA" id="ARBA00004370"/>
    </source>
</evidence>
<accession>V5JF26</accession>
<dbReference type="InterPro" id="IPR038430">
    <property type="entry name" value="NDAH_ubi_oxred_su3_sf"/>
</dbReference>
<evidence type="ECO:0000256" key="4">
    <source>
        <dbReference type="ARBA" id="ARBA00022448"/>
    </source>
</evidence>
<reference evidence="10" key="1">
    <citation type="journal article" date="2014" name="Mol. Biol. Rep.">
        <title>Characterisation of the complete mitochondrial genome and 13 microsatellite loci through next-generation sequencing for the New Caledonian spider-ant Leptomyrmex pallens.</title>
        <authorList>
            <person name="Berman M."/>
            <person name="Austin C.M."/>
            <person name="Miller A.D."/>
        </authorList>
    </citation>
    <scope>NUCLEOTIDE SEQUENCE</scope>
</reference>
<comment type="similarity">
    <text evidence="2 9">Belongs to the complex I subunit 3 family.</text>
</comment>
<dbReference type="EC" id="7.1.1.2" evidence="9"/>
<keyword evidence="5 9" id="KW-0812">Transmembrane</keyword>
<comment type="subcellular location">
    <subcellularLocation>
        <location evidence="1">Membrane</location>
    </subcellularLocation>
    <subcellularLocation>
        <location evidence="9">Mitochondrion membrane</location>
        <topology evidence="9">Multi-pass membrane protein</topology>
    </subcellularLocation>
</comment>
<name>V5JF26_9HYME</name>
<dbReference type="GO" id="GO:0031966">
    <property type="term" value="C:mitochondrial membrane"/>
    <property type="evidence" value="ECO:0007669"/>
    <property type="project" value="UniProtKB-SubCell"/>
</dbReference>
<dbReference type="GO" id="GO:0008137">
    <property type="term" value="F:NADH dehydrogenase (ubiquinone) activity"/>
    <property type="evidence" value="ECO:0007669"/>
    <property type="project" value="UniProtKB-UniRule"/>
</dbReference>
<protein>
    <recommendedName>
        <fullName evidence="3 9">NADH-ubiquinone oxidoreductase chain 3</fullName>
        <ecNumber evidence="9">7.1.1.2</ecNumber>
    </recommendedName>
</protein>
<keyword evidence="7 9" id="KW-0472">Membrane</keyword>
<gene>
    <name evidence="10" type="primary">nad3</name>
</gene>
<evidence type="ECO:0000256" key="5">
    <source>
        <dbReference type="ARBA" id="ARBA00022692"/>
    </source>
</evidence>
<feature type="transmembrane region" description="Helical" evidence="9">
    <location>
        <begin position="6"/>
        <end position="26"/>
    </location>
</feature>
<evidence type="ECO:0000256" key="8">
    <source>
        <dbReference type="ARBA" id="ARBA00049551"/>
    </source>
</evidence>
<dbReference type="GO" id="GO:0030964">
    <property type="term" value="C:NADH dehydrogenase complex"/>
    <property type="evidence" value="ECO:0007669"/>
    <property type="project" value="TreeGrafter"/>
</dbReference>
<dbReference type="AlphaFoldDB" id="V5JF26"/>